<dbReference type="EMBL" id="CSAJ01000116">
    <property type="protein sequence ID" value="COV93744.1"/>
    <property type="molecule type" value="Genomic_DNA"/>
</dbReference>
<proteinExistence type="predicted"/>
<evidence type="ECO:0000313" key="2">
    <source>
        <dbReference type="EMBL" id="COV93744.1"/>
    </source>
</evidence>
<reference evidence="1" key="1">
    <citation type="submission" date="2015-03" db="EMBL/GenBank/DDBJ databases">
        <authorList>
            <person name="Murphy D."/>
        </authorList>
    </citation>
    <scope>NUCLEOTIDE SEQUENCE [LARGE SCALE GENOMIC DNA]</scope>
    <source>
        <strain evidence="1">K00500041</strain>
    </source>
</reference>
<evidence type="ECO:0000313" key="4">
    <source>
        <dbReference type="Proteomes" id="UP000044938"/>
    </source>
</evidence>
<name>A0A0U0QKE8_MYCTX</name>
<dbReference type="EMBL" id="CSAE01000011">
    <property type="protein sequence ID" value="COU98040.1"/>
    <property type="molecule type" value="Genomic_DNA"/>
</dbReference>
<protein>
    <submittedName>
        <fullName evidence="1">Uncharacterized protein</fullName>
    </submittedName>
</protein>
<dbReference type="Proteomes" id="UP000038802">
    <property type="component" value="Unassembled WGS sequence"/>
</dbReference>
<sequence length="86" mass="8684">MPLSVFGHSSDSFCPTPGAVRTTYTESAIDPSGGGGVGGVCGVRSSGCGGCECSGRNEGHLTLGRVWWALVGQRSGVQSCCVLSVF</sequence>
<dbReference type="Proteomes" id="UP000044938">
    <property type="component" value="Unassembled WGS sequence"/>
</dbReference>
<organism evidence="1 3">
    <name type="scientific">Mycobacterium tuberculosis</name>
    <dbReference type="NCBI Taxonomy" id="1773"/>
    <lineage>
        <taxon>Bacteria</taxon>
        <taxon>Bacillati</taxon>
        <taxon>Actinomycetota</taxon>
        <taxon>Actinomycetes</taxon>
        <taxon>Mycobacteriales</taxon>
        <taxon>Mycobacteriaceae</taxon>
        <taxon>Mycobacterium</taxon>
        <taxon>Mycobacterium tuberculosis complex</taxon>
    </lineage>
</organism>
<evidence type="ECO:0000313" key="3">
    <source>
        <dbReference type="Proteomes" id="UP000038802"/>
    </source>
</evidence>
<dbReference type="AlphaFoldDB" id="A0A0U0QKE8"/>
<evidence type="ECO:0000313" key="1">
    <source>
        <dbReference type="EMBL" id="COU98040.1"/>
    </source>
</evidence>
<gene>
    <name evidence="1" type="ORF">ERS007703_00203</name>
    <name evidence="2" type="ORF">ERS007720_01238</name>
</gene>
<accession>A0A0U0QKE8</accession>
<reference evidence="3 4" key="2">
    <citation type="submission" date="2015-03" db="EMBL/GenBank/DDBJ databases">
        <authorList>
            <consortium name="Pathogen Informatics"/>
        </authorList>
    </citation>
    <scope>NUCLEOTIDE SEQUENCE [LARGE SCALE GENOMIC DNA]</scope>
    <source>
        <strain evidence="3">K00500041</strain>
        <strain evidence="2 4">M09401471</strain>
    </source>
</reference>